<dbReference type="AlphaFoldDB" id="A0A1Y1QB82"/>
<dbReference type="PANTHER" id="PTHR37479:SF1">
    <property type="entry name" value="CELL DIVISION PROTEIN FTSL"/>
    <property type="match status" value="1"/>
</dbReference>
<dbReference type="eggNOG" id="COG3116">
    <property type="taxonomic scope" value="Bacteria"/>
</dbReference>
<evidence type="ECO:0000256" key="5">
    <source>
        <dbReference type="ARBA" id="ARBA00022989"/>
    </source>
</evidence>
<comment type="caution">
    <text evidence="11">The sequence shown here is derived from an EMBL/GenBank/DDBJ whole genome shotgun (WGS) entry which is preliminary data.</text>
</comment>
<comment type="similarity">
    <text evidence="8">Belongs to the FtsL family.</text>
</comment>
<dbReference type="HAMAP" id="MF_00910">
    <property type="entry name" value="FtsL"/>
    <property type="match status" value="1"/>
</dbReference>
<keyword evidence="5 8" id="KW-1133">Transmembrane helix</keyword>
<keyword evidence="8" id="KW-0997">Cell inner membrane</keyword>
<organism evidence="11 12">
    <name type="scientific">Thiothrix lacustris</name>
    <dbReference type="NCBI Taxonomy" id="525917"/>
    <lineage>
        <taxon>Bacteria</taxon>
        <taxon>Pseudomonadati</taxon>
        <taxon>Pseudomonadota</taxon>
        <taxon>Gammaproteobacteria</taxon>
        <taxon>Thiotrichales</taxon>
        <taxon>Thiotrichaceae</taxon>
        <taxon>Thiothrix</taxon>
    </lineage>
</organism>
<name>A0A1Y1QB82_9GAMM</name>
<dbReference type="GO" id="GO:0005886">
    <property type="term" value="C:plasma membrane"/>
    <property type="evidence" value="ECO:0007669"/>
    <property type="project" value="UniProtKB-SubCell"/>
</dbReference>
<reference evidence="11 12" key="1">
    <citation type="submission" date="2017-01" db="EMBL/GenBank/DDBJ databases">
        <title>Novel large sulfur bacteria in the metagenomes of groundwater-fed chemosynthetic microbial mats in the Lake Huron basin.</title>
        <authorList>
            <person name="Sharrar A.M."/>
            <person name="Flood B.E."/>
            <person name="Bailey J.V."/>
            <person name="Jones D.S."/>
            <person name="Biddanda B."/>
            <person name="Ruberg S.A."/>
            <person name="Marcus D.N."/>
            <person name="Dick G.J."/>
        </authorList>
    </citation>
    <scope>NUCLEOTIDE SEQUENCE [LARGE SCALE GENOMIC DNA]</scope>
    <source>
        <strain evidence="11">A8</strain>
    </source>
</reference>
<dbReference type="Pfam" id="PF04999">
    <property type="entry name" value="FtsL"/>
    <property type="match status" value="1"/>
</dbReference>
<evidence type="ECO:0000256" key="4">
    <source>
        <dbReference type="ARBA" id="ARBA00022692"/>
    </source>
</evidence>
<gene>
    <name evidence="8" type="primary">ftsL</name>
    <name evidence="11" type="ORF">BWK73_45315</name>
</gene>
<evidence type="ECO:0000256" key="9">
    <source>
        <dbReference type="NCBIfam" id="TIGR02209"/>
    </source>
</evidence>
<dbReference type="NCBIfam" id="TIGR02209">
    <property type="entry name" value="ftsL_broad"/>
    <property type="match status" value="1"/>
</dbReference>
<accession>A0A1Y1QB82</accession>
<dbReference type="STRING" id="1123401.GCA_000621325_00770"/>
<evidence type="ECO:0000256" key="1">
    <source>
        <dbReference type="ARBA" id="ARBA00004401"/>
    </source>
</evidence>
<keyword evidence="4 8" id="KW-0812">Transmembrane</keyword>
<comment type="subcellular location">
    <subcellularLocation>
        <location evidence="8">Cell inner membrane</location>
        <topology evidence="8">Single-pass type II membrane protein</topology>
    </subcellularLocation>
    <subcellularLocation>
        <location evidence="1">Cell membrane</location>
        <topology evidence="1">Single-pass type II membrane protein</topology>
    </subcellularLocation>
    <text evidence="8">Localizes to the division septum where it forms a ring structure.</text>
</comment>
<dbReference type="PANTHER" id="PTHR37479">
    <property type="entry name" value="CELL DIVISION PROTEIN FTSL"/>
    <property type="match status" value="1"/>
</dbReference>
<dbReference type="Proteomes" id="UP000192491">
    <property type="component" value="Unassembled WGS sequence"/>
</dbReference>
<dbReference type="InterPro" id="IPR011922">
    <property type="entry name" value="Cell_div_FtsL"/>
</dbReference>
<evidence type="ECO:0000256" key="2">
    <source>
        <dbReference type="ARBA" id="ARBA00022475"/>
    </source>
</evidence>
<evidence type="ECO:0000313" key="11">
    <source>
        <dbReference type="EMBL" id="OQX01665.1"/>
    </source>
</evidence>
<evidence type="ECO:0000313" key="12">
    <source>
        <dbReference type="Proteomes" id="UP000192491"/>
    </source>
</evidence>
<proteinExistence type="inferred from homology"/>
<comment type="subunit">
    <text evidence="8">Part of a complex composed of FtsB, FtsL and FtsQ.</text>
</comment>
<keyword evidence="2 8" id="KW-1003">Cell membrane</keyword>
<evidence type="ECO:0000256" key="6">
    <source>
        <dbReference type="ARBA" id="ARBA00023136"/>
    </source>
</evidence>
<dbReference type="GO" id="GO:0032153">
    <property type="term" value="C:cell division site"/>
    <property type="evidence" value="ECO:0007669"/>
    <property type="project" value="UniProtKB-UniRule"/>
</dbReference>
<keyword evidence="7 8" id="KW-0131">Cell cycle</keyword>
<keyword evidence="3 8" id="KW-0132">Cell division</keyword>
<dbReference type="EMBL" id="MTEJ01000557">
    <property type="protein sequence ID" value="OQX01665.1"/>
    <property type="molecule type" value="Genomic_DNA"/>
</dbReference>
<keyword evidence="10" id="KW-0175">Coiled coil</keyword>
<evidence type="ECO:0000256" key="3">
    <source>
        <dbReference type="ARBA" id="ARBA00022618"/>
    </source>
</evidence>
<evidence type="ECO:0000256" key="7">
    <source>
        <dbReference type="ARBA" id="ARBA00023306"/>
    </source>
</evidence>
<feature type="coiled-coil region" evidence="10">
    <location>
        <begin position="30"/>
        <end position="57"/>
    </location>
</feature>
<protein>
    <recommendedName>
        <fullName evidence="8 9">Cell division protein FtsL</fullName>
    </recommendedName>
</protein>
<feature type="transmembrane region" description="Helical" evidence="8">
    <location>
        <begin position="6"/>
        <end position="25"/>
    </location>
</feature>
<sequence>MSRGGLLGLLLLYVLVIGMALLVVVNRHHSRELFAELQRLEKERDELSADWSRLKLEQSTLLNQVHVETRSKEVLKMQKPSAGNIKVIRE</sequence>
<evidence type="ECO:0000256" key="8">
    <source>
        <dbReference type="HAMAP-Rule" id="MF_00910"/>
    </source>
</evidence>
<dbReference type="GO" id="GO:0043093">
    <property type="term" value="P:FtsZ-dependent cytokinesis"/>
    <property type="evidence" value="ECO:0007669"/>
    <property type="project" value="UniProtKB-UniRule"/>
</dbReference>
<keyword evidence="6 8" id="KW-0472">Membrane</keyword>
<comment type="function">
    <text evidence="8">Essential cell division protein. May link together the upstream cell division proteins, which are predominantly cytoplasmic, with the downstream cell division proteins, which are predominantly periplasmic.</text>
</comment>
<evidence type="ECO:0000256" key="10">
    <source>
        <dbReference type="SAM" id="Coils"/>
    </source>
</evidence>